<accession>A0A5C3N060</accession>
<dbReference type="EMBL" id="ML213512">
    <property type="protein sequence ID" value="TFK51119.1"/>
    <property type="molecule type" value="Genomic_DNA"/>
</dbReference>
<dbReference type="GO" id="GO:0016491">
    <property type="term" value="F:oxidoreductase activity"/>
    <property type="evidence" value="ECO:0007669"/>
    <property type="project" value="UniProtKB-KW"/>
</dbReference>
<dbReference type="InterPro" id="IPR021765">
    <property type="entry name" value="UstYa-like"/>
</dbReference>
<comment type="pathway">
    <text evidence="1">Mycotoxin biosynthesis.</text>
</comment>
<keyword evidence="2" id="KW-0560">Oxidoreductase</keyword>
<dbReference type="PANTHER" id="PTHR33365:SF11">
    <property type="entry name" value="TAT PATHWAY SIGNAL SEQUENCE"/>
    <property type="match status" value="1"/>
</dbReference>
<evidence type="ECO:0000313" key="5">
    <source>
        <dbReference type="Proteomes" id="UP000305948"/>
    </source>
</evidence>
<reference evidence="4 5" key="1">
    <citation type="journal article" date="2019" name="Nat. Ecol. Evol.">
        <title>Megaphylogeny resolves global patterns of mushroom evolution.</title>
        <authorList>
            <person name="Varga T."/>
            <person name="Krizsan K."/>
            <person name="Foldi C."/>
            <person name="Dima B."/>
            <person name="Sanchez-Garcia M."/>
            <person name="Sanchez-Ramirez S."/>
            <person name="Szollosi G.J."/>
            <person name="Szarkandi J.G."/>
            <person name="Papp V."/>
            <person name="Albert L."/>
            <person name="Andreopoulos W."/>
            <person name="Angelini C."/>
            <person name="Antonin V."/>
            <person name="Barry K.W."/>
            <person name="Bougher N.L."/>
            <person name="Buchanan P."/>
            <person name="Buyck B."/>
            <person name="Bense V."/>
            <person name="Catcheside P."/>
            <person name="Chovatia M."/>
            <person name="Cooper J."/>
            <person name="Damon W."/>
            <person name="Desjardin D."/>
            <person name="Finy P."/>
            <person name="Geml J."/>
            <person name="Haridas S."/>
            <person name="Hughes K."/>
            <person name="Justo A."/>
            <person name="Karasinski D."/>
            <person name="Kautmanova I."/>
            <person name="Kiss B."/>
            <person name="Kocsube S."/>
            <person name="Kotiranta H."/>
            <person name="LaButti K.M."/>
            <person name="Lechner B.E."/>
            <person name="Liimatainen K."/>
            <person name="Lipzen A."/>
            <person name="Lukacs Z."/>
            <person name="Mihaltcheva S."/>
            <person name="Morgado L.N."/>
            <person name="Niskanen T."/>
            <person name="Noordeloos M.E."/>
            <person name="Ohm R.A."/>
            <person name="Ortiz-Santana B."/>
            <person name="Ovrebo C."/>
            <person name="Racz N."/>
            <person name="Riley R."/>
            <person name="Savchenko A."/>
            <person name="Shiryaev A."/>
            <person name="Soop K."/>
            <person name="Spirin V."/>
            <person name="Szebenyi C."/>
            <person name="Tomsovsky M."/>
            <person name="Tulloss R.E."/>
            <person name="Uehling J."/>
            <person name="Grigoriev I.V."/>
            <person name="Vagvolgyi C."/>
            <person name="Papp T."/>
            <person name="Martin F.M."/>
            <person name="Miettinen O."/>
            <person name="Hibbett D.S."/>
            <person name="Nagy L.G."/>
        </authorList>
    </citation>
    <scope>NUCLEOTIDE SEQUENCE [LARGE SCALE GENOMIC DNA]</scope>
    <source>
        <strain evidence="4 5">OMC1185</strain>
    </source>
</reference>
<evidence type="ECO:0000256" key="1">
    <source>
        <dbReference type="ARBA" id="ARBA00004685"/>
    </source>
</evidence>
<evidence type="ECO:0000313" key="4">
    <source>
        <dbReference type="EMBL" id="TFK51119.1"/>
    </source>
</evidence>
<dbReference type="AlphaFoldDB" id="A0A5C3N060"/>
<protein>
    <submittedName>
        <fullName evidence="4">Uncharacterized protein</fullName>
    </submittedName>
</protein>
<dbReference type="Proteomes" id="UP000305948">
    <property type="component" value="Unassembled WGS sequence"/>
</dbReference>
<dbReference type="PANTHER" id="PTHR33365">
    <property type="entry name" value="YALI0B05434P"/>
    <property type="match status" value="1"/>
</dbReference>
<dbReference type="GO" id="GO:0043386">
    <property type="term" value="P:mycotoxin biosynthetic process"/>
    <property type="evidence" value="ECO:0007669"/>
    <property type="project" value="InterPro"/>
</dbReference>
<comment type="similarity">
    <text evidence="3">Belongs to the ustYa family.</text>
</comment>
<gene>
    <name evidence="4" type="ORF">OE88DRAFT_1748820</name>
</gene>
<name>A0A5C3N060_9AGAM</name>
<evidence type="ECO:0000256" key="2">
    <source>
        <dbReference type="ARBA" id="ARBA00023002"/>
    </source>
</evidence>
<evidence type="ECO:0000256" key="3">
    <source>
        <dbReference type="ARBA" id="ARBA00035112"/>
    </source>
</evidence>
<dbReference type="STRING" id="5364.A0A5C3N060"/>
<feature type="non-terminal residue" evidence="4">
    <location>
        <position position="1"/>
    </location>
</feature>
<dbReference type="OrthoDB" id="3687641at2759"/>
<sequence length="154" mass="17334">AYLDDDFPETFEIGPLPQASIFVENTVHYQINATDATSEWRSLFPTGGGYVRLGPQRRPFLLSMYHQLYCLHHLKDAIATPVSDKTTAQLGRAQHCLNYLRQAILCEPSLRLEPESPRIEELGLPSGVDGLELMHGQCKDWTAVYRAAEASQEM</sequence>
<keyword evidence="5" id="KW-1185">Reference proteome</keyword>
<proteinExistence type="inferred from homology"/>
<organism evidence="4 5">
    <name type="scientific">Heliocybe sulcata</name>
    <dbReference type="NCBI Taxonomy" id="5364"/>
    <lineage>
        <taxon>Eukaryota</taxon>
        <taxon>Fungi</taxon>
        <taxon>Dikarya</taxon>
        <taxon>Basidiomycota</taxon>
        <taxon>Agaricomycotina</taxon>
        <taxon>Agaricomycetes</taxon>
        <taxon>Gloeophyllales</taxon>
        <taxon>Gloeophyllaceae</taxon>
        <taxon>Heliocybe</taxon>
    </lineage>
</organism>
<dbReference type="Pfam" id="PF11807">
    <property type="entry name" value="UstYa"/>
    <property type="match status" value="1"/>
</dbReference>